<sequence length="170" mass="17997">MPANEHSVHPVIVGVSPGQPTHVVLHAAQFALRFGAPLVCAHVNPGRYATAEAADGAVSSTSIDPDFADLREEIFDEKLAAGLAELLVDSGIEWRMLLLAGDIASALGHLAQTIDAAMIVVGSHESSVSGSIQEFFNRSIAVQLAHHQHRPVVVIPARPPGLESPTPWKQ</sequence>
<proteinExistence type="predicted"/>
<dbReference type="CDD" id="cd00293">
    <property type="entry name" value="USP-like"/>
    <property type="match status" value="1"/>
</dbReference>
<protein>
    <recommendedName>
        <fullName evidence="1">UspA domain-containing protein</fullName>
    </recommendedName>
</protein>
<comment type="caution">
    <text evidence="2">The sequence shown here is derived from an EMBL/GenBank/DDBJ whole genome shotgun (WGS) entry which is preliminary data.</text>
</comment>
<evidence type="ECO:0000259" key="1">
    <source>
        <dbReference type="Pfam" id="PF00582"/>
    </source>
</evidence>
<dbReference type="InterPro" id="IPR006016">
    <property type="entry name" value="UspA"/>
</dbReference>
<dbReference type="EMBL" id="BAABCN010000002">
    <property type="protein sequence ID" value="GAA3863190.1"/>
    <property type="molecule type" value="Genomic_DNA"/>
</dbReference>
<organism evidence="2 3">
    <name type="scientific">Leifsonia kafniensis</name>
    <dbReference type="NCBI Taxonomy" id="475957"/>
    <lineage>
        <taxon>Bacteria</taxon>
        <taxon>Bacillati</taxon>
        <taxon>Actinomycetota</taxon>
        <taxon>Actinomycetes</taxon>
        <taxon>Micrococcales</taxon>
        <taxon>Microbacteriaceae</taxon>
        <taxon>Leifsonia</taxon>
    </lineage>
</organism>
<reference evidence="3" key="1">
    <citation type="journal article" date="2019" name="Int. J. Syst. Evol. Microbiol.">
        <title>The Global Catalogue of Microorganisms (GCM) 10K type strain sequencing project: providing services to taxonomists for standard genome sequencing and annotation.</title>
        <authorList>
            <consortium name="The Broad Institute Genomics Platform"/>
            <consortium name="The Broad Institute Genome Sequencing Center for Infectious Disease"/>
            <person name="Wu L."/>
            <person name="Ma J."/>
        </authorList>
    </citation>
    <scope>NUCLEOTIDE SEQUENCE [LARGE SCALE GENOMIC DNA]</scope>
    <source>
        <strain evidence="3">JCM 17021</strain>
    </source>
</reference>
<feature type="domain" description="UspA" evidence="1">
    <location>
        <begin position="10"/>
        <end position="156"/>
    </location>
</feature>
<dbReference type="Proteomes" id="UP001501803">
    <property type="component" value="Unassembled WGS sequence"/>
</dbReference>
<keyword evidence="3" id="KW-1185">Reference proteome</keyword>
<dbReference type="RefSeq" id="WP_345061771.1">
    <property type="nucleotide sequence ID" value="NZ_BAABCN010000002.1"/>
</dbReference>
<dbReference type="Pfam" id="PF00582">
    <property type="entry name" value="Usp"/>
    <property type="match status" value="1"/>
</dbReference>
<dbReference type="Gene3D" id="3.40.50.12370">
    <property type="match status" value="1"/>
</dbReference>
<accession>A0ABP7K2C6</accession>
<evidence type="ECO:0000313" key="3">
    <source>
        <dbReference type="Proteomes" id="UP001501803"/>
    </source>
</evidence>
<gene>
    <name evidence="2" type="ORF">GCM10022381_04040</name>
</gene>
<name>A0ABP7K2C6_9MICO</name>
<evidence type="ECO:0000313" key="2">
    <source>
        <dbReference type="EMBL" id="GAA3863190.1"/>
    </source>
</evidence>
<dbReference type="SUPFAM" id="SSF52402">
    <property type="entry name" value="Adenine nucleotide alpha hydrolases-like"/>
    <property type="match status" value="1"/>
</dbReference>